<dbReference type="EMBL" id="MTYJ01000111">
    <property type="protein sequence ID" value="OQV14084.1"/>
    <property type="molecule type" value="Genomic_DNA"/>
</dbReference>
<sequence length="605" mass="71103">MPSSKGSSKSSKKKSNSMRQNKLEFPAKSLRDLLNPFGDTRRARHERQKVFRLLVRNRPRVVRKNNALTQEAVVAIPRPVPAVADVDEYLEELYELVYRSDSKTNPKLGEENDRGKVMPARDGGRLNTLSIKELQKIIVNLNKNRKRIVVSTGLAATEKTQIFNQLTTLELQMKTKRQTCEMFERAKQDLARSITHTDRVYKEKLKATQSEYYQTLFEGKTAHLTYYLGQEQQYWREEKNQHEELAASAERAQYDKLLLERIGKEVNLDEFRRRQISKEDYLMVLQSQLENFEVFIADTQAEVDSQVKTHARYLDKLKQHNFDGMMMSQDKTISELRKFFQGVNTSNSNIIHQLKSDVNRKRLRLDRLERDVFIALEENAKILIPLNHVNREVIKYEKLVEGAEKVRAEHQRLWIKAKKLEDHVLRLNWRRELAVDRVNKSKAQLDHLQNVYTQTTMEIARKAGLAELVHSKTHALLEEERAIYRLSHLIMEAFAGVEYKSKLHRDVQIQRFLEEQEEEIYQLRLQGMLLKRKYDRNREKILTLFQTKFLRSLQSTGFQIPTLEAHLANGLIFFQGIPEKHLLDIEKHPDLAELNHLNVLRVKDT</sequence>
<dbReference type="PANTHER" id="PTHR31543">
    <property type="entry name" value="DYNEIN REGULATORY COMPLEX SUBUNIT 4"/>
    <property type="match status" value="1"/>
</dbReference>
<dbReference type="Proteomes" id="UP000192578">
    <property type="component" value="Unassembled WGS sequence"/>
</dbReference>
<gene>
    <name evidence="5" type="ORF">BV898_11753</name>
</gene>
<dbReference type="Pfam" id="PF13851">
    <property type="entry name" value="GAS"/>
    <property type="match status" value="1"/>
</dbReference>
<dbReference type="PANTHER" id="PTHR31543:SF1">
    <property type="entry name" value="HECT DOMAIN-CONTAINING PROTEIN"/>
    <property type="match status" value="1"/>
</dbReference>
<dbReference type="GO" id="GO:0048870">
    <property type="term" value="P:cell motility"/>
    <property type="evidence" value="ECO:0007669"/>
    <property type="project" value="InterPro"/>
</dbReference>
<dbReference type="GO" id="GO:0005794">
    <property type="term" value="C:Golgi apparatus"/>
    <property type="evidence" value="ECO:0007669"/>
    <property type="project" value="TreeGrafter"/>
</dbReference>
<evidence type="ECO:0000256" key="1">
    <source>
        <dbReference type="ARBA" id="ARBA00021301"/>
    </source>
</evidence>
<dbReference type="AlphaFoldDB" id="A0A1W0WFV6"/>
<feature type="domain" description="Growth arrest-specific protein 8" evidence="4">
    <location>
        <begin position="326"/>
        <end position="477"/>
    </location>
</feature>
<dbReference type="GO" id="GO:0031267">
    <property type="term" value="F:small GTPase binding"/>
    <property type="evidence" value="ECO:0007669"/>
    <property type="project" value="InterPro"/>
</dbReference>
<dbReference type="InterPro" id="IPR025593">
    <property type="entry name" value="GAS8_dom"/>
</dbReference>
<feature type="region of interest" description="Disordered" evidence="3">
    <location>
        <begin position="1"/>
        <end position="26"/>
    </location>
</feature>
<name>A0A1W0WFV6_HYPEX</name>
<dbReference type="GO" id="GO:0031514">
    <property type="term" value="C:motile cilium"/>
    <property type="evidence" value="ECO:0007669"/>
    <property type="project" value="InterPro"/>
</dbReference>
<protein>
    <recommendedName>
        <fullName evidence="1">Dynein regulatory complex subunit 4</fullName>
    </recommendedName>
    <alternativeName>
        <fullName evidence="2">Growth arrest-specific protein 8</fullName>
    </alternativeName>
</protein>
<evidence type="ECO:0000256" key="3">
    <source>
        <dbReference type="SAM" id="MobiDB-lite"/>
    </source>
</evidence>
<reference evidence="6" key="1">
    <citation type="submission" date="2017-01" db="EMBL/GenBank/DDBJ databases">
        <title>Comparative genomics of anhydrobiosis in the tardigrade Hypsibius dujardini.</title>
        <authorList>
            <person name="Yoshida Y."/>
            <person name="Koutsovoulos G."/>
            <person name="Laetsch D."/>
            <person name="Stevens L."/>
            <person name="Kumar S."/>
            <person name="Horikawa D."/>
            <person name="Ishino K."/>
            <person name="Komine S."/>
            <person name="Tomita M."/>
            <person name="Blaxter M."/>
            <person name="Arakawa K."/>
        </authorList>
    </citation>
    <scope>NUCLEOTIDE SEQUENCE [LARGE SCALE GENOMIC DNA]</scope>
    <source>
        <strain evidence="6">Z151</strain>
    </source>
</reference>
<dbReference type="GO" id="GO:0008017">
    <property type="term" value="F:microtubule binding"/>
    <property type="evidence" value="ECO:0007669"/>
    <property type="project" value="InterPro"/>
</dbReference>
<proteinExistence type="predicted"/>
<dbReference type="InterPro" id="IPR039308">
    <property type="entry name" value="GAS8"/>
</dbReference>
<evidence type="ECO:0000313" key="6">
    <source>
        <dbReference type="Proteomes" id="UP000192578"/>
    </source>
</evidence>
<keyword evidence="6" id="KW-1185">Reference proteome</keyword>
<evidence type="ECO:0000313" key="5">
    <source>
        <dbReference type="EMBL" id="OQV14084.1"/>
    </source>
</evidence>
<evidence type="ECO:0000256" key="2">
    <source>
        <dbReference type="ARBA" id="ARBA00031568"/>
    </source>
</evidence>
<dbReference type="OrthoDB" id="275583at2759"/>
<comment type="caution">
    <text evidence="5">The sequence shown here is derived from an EMBL/GenBank/DDBJ whole genome shotgun (WGS) entry which is preliminary data.</text>
</comment>
<evidence type="ECO:0000259" key="4">
    <source>
        <dbReference type="Pfam" id="PF13851"/>
    </source>
</evidence>
<organism evidence="5 6">
    <name type="scientific">Hypsibius exemplaris</name>
    <name type="common">Freshwater tardigrade</name>
    <dbReference type="NCBI Taxonomy" id="2072580"/>
    <lineage>
        <taxon>Eukaryota</taxon>
        <taxon>Metazoa</taxon>
        <taxon>Ecdysozoa</taxon>
        <taxon>Tardigrada</taxon>
        <taxon>Eutardigrada</taxon>
        <taxon>Parachela</taxon>
        <taxon>Hypsibioidea</taxon>
        <taxon>Hypsibiidae</taxon>
        <taxon>Hypsibius</taxon>
    </lineage>
</organism>
<dbReference type="GO" id="GO:0005874">
    <property type="term" value="C:microtubule"/>
    <property type="evidence" value="ECO:0007669"/>
    <property type="project" value="TreeGrafter"/>
</dbReference>
<accession>A0A1W0WFV6</accession>